<dbReference type="eggNOG" id="KOG0557">
    <property type="taxonomic scope" value="Eukaryota"/>
</dbReference>
<dbReference type="InterPro" id="IPR004167">
    <property type="entry name" value="PSBD"/>
</dbReference>
<dbReference type="GeneID" id="27420657"/>
<protein>
    <recommendedName>
        <fullName evidence="6">Acetyltransferase component of pyruvate dehydrogenase complex</fullName>
        <ecNumber evidence="6">2.3.1.12</ecNumber>
    </recommendedName>
</protein>
<evidence type="ECO:0000256" key="3">
    <source>
        <dbReference type="ARBA" id="ARBA00022823"/>
    </source>
</evidence>
<dbReference type="EMBL" id="KI545873">
    <property type="protein sequence ID" value="EST06525.1"/>
    <property type="molecule type" value="Genomic_DNA"/>
</dbReference>
<accession>V5EN56</accession>
<dbReference type="GO" id="GO:0045254">
    <property type="term" value="C:pyruvate dehydrogenase complex"/>
    <property type="evidence" value="ECO:0007669"/>
    <property type="project" value="UniProtKB-UniRule"/>
</dbReference>
<keyword evidence="2 6" id="KW-0808">Transferase</keyword>
<feature type="compositionally biased region" description="Basic and acidic residues" evidence="7">
    <location>
        <begin position="128"/>
        <end position="164"/>
    </location>
</feature>
<dbReference type="AlphaFoldDB" id="V5EN56"/>
<evidence type="ECO:0000256" key="5">
    <source>
        <dbReference type="ARBA" id="ARBA00023315"/>
    </source>
</evidence>
<dbReference type="HOGENOM" id="CLU_016733_10_2_1"/>
<name>V5EN56_KALBG</name>
<dbReference type="SUPFAM" id="SSF52777">
    <property type="entry name" value="CoA-dependent acyltransferases"/>
    <property type="match status" value="1"/>
</dbReference>
<comment type="similarity">
    <text evidence="1 6">Belongs to the 2-oxoacid dehydrogenase family.</text>
</comment>
<dbReference type="InterPro" id="IPR011053">
    <property type="entry name" value="Single_hybrid_motif"/>
</dbReference>
<reference evidence="11" key="1">
    <citation type="journal article" date="2013" name="Genome Announc.">
        <title>Draft genome sequence of Pseudozyma brasiliensis sp. nov. strain GHG001, a high producer of endo-1,4-xylanase isolated from an insect pest of sugarcane.</title>
        <authorList>
            <person name="Oliveira J.V.D.C."/>
            <person name="dos Santos R.A.C."/>
            <person name="Borges T.A."/>
            <person name="Riano-Pachon D.M."/>
            <person name="Goldman G.H."/>
        </authorList>
    </citation>
    <scope>NUCLEOTIDE SEQUENCE [LARGE SCALE GENOMIC DNA]</scope>
    <source>
        <strain evidence="11">GHG001</strain>
    </source>
</reference>
<dbReference type="Gene3D" id="4.10.320.10">
    <property type="entry name" value="E3-binding domain"/>
    <property type="match status" value="1"/>
</dbReference>
<keyword evidence="4" id="KW-0809">Transit peptide</keyword>
<evidence type="ECO:0000256" key="6">
    <source>
        <dbReference type="RuleBase" id="RU361137"/>
    </source>
</evidence>
<comment type="cofactor">
    <cofactor evidence="6">
        <name>(R)-lipoate</name>
        <dbReference type="ChEBI" id="CHEBI:83088"/>
    </cofactor>
    <text evidence="6">Binds 1 lipoyl cofactor covalently.</text>
</comment>
<comment type="subcellular location">
    <subcellularLocation>
        <location evidence="6">Mitochondrion</location>
    </subcellularLocation>
</comment>
<dbReference type="Gene3D" id="3.30.559.10">
    <property type="entry name" value="Chloramphenicol acetyltransferase-like domain"/>
    <property type="match status" value="1"/>
</dbReference>
<feature type="domain" description="Lipoyl-binding" evidence="8">
    <location>
        <begin position="40"/>
        <end position="116"/>
    </location>
</feature>
<dbReference type="PROSITE" id="PS51826">
    <property type="entry name" value="PSBD"/>
    <property type="match status" value="1"/>
</dbReference>
<dbReference type="InterPro" id="IPR023213">
    <property type="entry name" value="CAT-like_dom_sf"/>
</dbReference>
<dbReference type="OMA" id="TMEFESF"/>
<dbReference type="FunFam" id="2.40.50.100:FF:000010">
    <property type="entry name" value="Acetyltransferase component of pyruvate dehydrogenase complex"/>
    <property type="match status" value="1"/>
</dbReference>
<evidence type="ECO:0000256" key="7">
    <source>
        <dbReference type="SAM" id="MobiDB-lite"/>
    </source>
</evidence>
<dbReference type="GO" id="GO:0005739">
    <property type="term" value="C:mitochondrion"/>
    <property type="evidence" value="ECO:0007669"/>
    <property type="project" value="UniProtKB-SubCell"/>
</dbReference>
<feature type="region of interest" description="Disordered" evidence="7">
    <location>
        <begin position="127"/>
        <end position="188"/>
    </location>
</feature>
<dbReference type="STRING" id="1365824.V5EN56"/>
<evidence type="ECO:0000256" key="1">
    <source>
        <dbReference type="ARBA" id="ARBA00007317"/>
    </source>
</evidence>
<feature type="region of interest" description="Disordered" evidence="7">
    <location>
        <begin position="230"/>
        <end position="269"/>
    </location>
</feature>
<dbReference type="PANTHER" id="PTHR23151:SF90">
    <property type="entry name" value="DIHYDROLIPOYLLYSINE-RESIDUE ACETYLTRANSFERASE COMPONENT OF PYRUVATE DEHYDROGENASE COMPLEX, MITOCHONDRIAL-RELATED"/>
    <property type="match status" value="1"/>
</dbReference>
<dbReference type="InterPro" id="IPR006257">
    <property type="entry name" value="LAT1"/>
</dbReference>
<organism evidence="10 11">
    <name type="scientific">Kalmanozyma brasiliensis (strain GHG001)</name>
    <name type="common">Yeast</name>
    <name type="synonym">Pseudozyma brasiliensis</name>
    <dbReference type="NCBI Taxonomy" id="1365824"/>
    <lineage>
        <taxon>Eukaryota</taxon>
        <taxon>Fungi</taxon>
        <taxon>Dikarya</taxon>
        <taxon>Basidiomycota</taxon>
        <taxon>Ustilaginomycotina</taxon>
        <taxon>Ustilaginomycetes</taxon>
        <taxon>Ustilaginales</taxon>
        <taxon>Ustilaginaceae</taxon>
        <taxon>Kalmanozyma</taxon>
    </lineage>
</organism>
<gene>
    <name evidence="10" type="ORF">PSEUBRA_SCAF3g04042</name>
</gene>
<dbReference type="CDD" id="cd06849">
    <property type="entry name" value="lipoyl_domain"/>
    <property type="match status" value="1"/>
</dbReference>
<dbReference type="SUPFAM" id="SSF47005">
    <property type="entry name" value="Peripheral subunit-binding domain of 2-oxo acid dehydrogenase complex"/>
    <property type="match status" value="1"/>
</dbReference>
<evidence type="ECO:0000313" key="10">
    <source>
        <dbReference type="EMBL" id="EST06525.1"/>
    </source>
</evidence>
<dbReference type="RefSeq" id="XP_016291514.1">
    <property type="nucleotide sequence ID" value="XM_016437979.1"/>
</dbReference>
<evidence type="ECO:0000259" key="8">
    <source>
        <dbReference type="PROSITE" id="PS50968"/>
    </source>
</evidence>
<dbReference type="InterPro" id="IPR000089">
    <property type="entry name" value="Biotin_lipoyl"/>
</dbReference>
<proteinExistence type="inferred from homology"/>
<dbReference type="FunFam" id="3.30.559.10:FF:000003">
    <property type="entry name" value="Acetyltransferase component of pyruvate dehydrogenase complex"/>
    <property type="match status" value="1"/>
</dbReference>
<dbReference type="OrthoDB" id="537444at2759"/>
<dbReference type="PROSITE" id="PS00189">
    <property type="entry name" value="LIPOYL"/>
    <property type="match status" value="1"/>
</dbReference>
<evidence type="ECO:0000313" key="11">
    <source>
        <dbReference type="Proteomes" id="UP000019377"/>
    </source>
</evidence>
<dbReference type="PROSITE" id="PS50968">
    <property type="entry name" value="BIOTINYL_LIPOYL"/>
    <property type="match status" value="1"/>
</dbReference>
<dbReference type="InterPro" id="IPR003016">
    <property type="entry name" value="2-oxoA_DH_lipoyl-BS"/>
</dbReference>
<keyword evidence="3 6" id="KW-0450">Lipoyl</keyword>
<dbReference type="InterPro" id="IPR001078">
    <property type="entry name" value="2-oxoacid_DH_actylTfrase"/>
</dbReference>
<dbReference type="GO" id="GO:0006086">
    <property type="term" value="P:pyruvate decarboxylation to acetyl-CoA"/>
    <property type="evidence" value="ECO:0007669"/>
    <property type="project" value="InterPro"/>
</dbReference>
<dbReference type="InterPro" id="IPR045257">
    <property type="entry name" value="E2/Pdx1"/>
</dbReference>
<feature type="compositionally biased region" description="Low complexity" evidence="7">
    <location>
        <begin position="230"/>
        <end position="260"/>
    </location>
</feature>
<dbReference type="NCBIfam" id="TIGR01349">
    <property type="entry name" value="PDHac_trf_mito"/>
    <property type="match status" value="1"/>
</dbReference>
<dbReference type="Pfam" id="PF02817">
    <property type="entry name" value="E3_binding"/>
    <property type="match status" value="1"/>
</dbReference>
<evidence type="ECO:0000259" key="9">
    <source>
        <dbReference type="PROSITE" id="PS51826"/>
    </source>
</evidence>
<feature type="domain" description="Peripheral subunit-binding (PSBD)" evidence="9">
    <location>
        <begin position="189"/>
        <end position="226"/>
    </location>
</feature>
<keyword evidence="5 6" id="KW-0012">Acyltransferase</keyword>
<dbReference type="Proteomes" id="UP000019377">
    <property type="component" value="Unassembled WGS sequence"/>
</dbReference>
<dbReference type="GO" id="GO:0004742">
    <property type="term" value="F:dihydrolipoyllysine-residue acetyltransferase activity"/>
    <property type="evidence" value="ECO:0007669"/>
    <property type="project" value="UniProtKB-UniRule"/>
</dbReference>
<evidence type="ECO:0000256" key="4">
    <source>
        <dbReference type="ARBA" id="ARBA00022946"/>
    </source>
</evidence>
<keyword evidence="11" id="KW-1185">Reference proteome</keyword>
<dbReference type="Gene3D" id="2.40.50.100">
    <property type="match status" value="1"/>
</dbReference>
<feature type="compositionally biased region" description="Low complexity" evidence="7">
    <location>
        <begin position="165"/>
        <end position="184"/>
    </location>
</feature>
<dbReference type="EC" id="2.3.1.12" evidence="6"/>
<sequence length="503" mass="52553">MQALRVLQRSGLQKAVAAASSSTSTLSQRSFHSSRRALEFSKFNMPAMSPTMTEGGIAAWKKKPGEAFSAGDVLLEIETDKATMDVEAQDDGVLAKILVGDGSKAVQVNSLIAIMAEEGDDLSQADSFAEKAGSEGGDAKPAAKEEPKEESKPAEQPKQQESKSDASSSASSSSSSSSSTSQSSGDRIFATPVARRLAQDKGIALNKIKGTGPEGRIIKADVENYKPEAAAPAASSSAPSKSASSSAAPAKSSSAPAPASGEGDYTDLPVSNMRRTIAGRLTESKSAVPHYYVSIDVEMDKVLKLREVFNKAATEKAGKDVEKAKAAKLSVGDFITKAAGVALKEVPEVNSAWYGDFIRQFNKADISIAVSTPTGLITPIVKDVGGSGLATISAATKQLASKARAGKLAPQEYQGGSFTISNMGMFGITHFTAIINPPQSCILAIGGTEARLIPDSESEQGFRKAMVMQATISADHRTVDGATAAKWMKAFKDALENPLSFML</sequence>
<dbReference type="SUPFAM" id="SSF51230">
    <property type="entry name" value="Single hybrid motif"/>
    <property type="match status" value="1"/>
</dbReference>
<dbReference type="Pfam" id="PF00198">
    <property type="entry name" value="2-oxoacid_dh"/>
    <property type="match status" value="1"/>
</dbReference>
<dbReference type="InterPro" id="IPR036625">
    <property type="entry name" value="E3-bd_dom_sf"/>
</dbReference>
<comment type="catalytic activity">
    <reaction evidence="6">
        <text>N(6)-[(R)-dihydrolipoyl]-L-lysyl-[protein] + acetyl-CoA = N(6)-[(R)-S(8)-acetyldihydrolipoyl]-L-lysyl-[protein] + CoA</text>
        <dbReference type="Rhea" id="RHEA:17017"/>
        <dbReference type="Rhea" id="RHEA-COMP:10475"/>
        <dbReference type="Rhea" id="RHEA-COMP:10478"/>
        <dbReference type="ChEBI" id="CHEBI:57287"/>
        <dbReference type="ChEBI" id="CHEBI:57288"/>
        <dbReference type="ChEBI" id="CHEBI:83100"/>
        <dbReference type="ChEBI" id="CHEBI:83111"/>
        <dbReference type="EC" id="2.3.1.12"/>
    </reaction>
</comment>
<dbReference type="Pfam" id="PF00364">
    <property type="entry name" value="Biotin_lipoyl"/>
    <property type="match status" value="1"/>
</dbReference>
<comment type="function">
    <text evidence="6">The pyruvate dehydrogenase complex catalyzes the overall conversion of pyruvate to acetyl-CoA and CO(2).</text>
</comment>
<dbReference type="PANTHER" id="PTHR23151">
    <property type="entry name" value="DIHYDROLIPOAMIDE ACETYL/SUCCINYL-TRANSFERASE-RELATED"/>
    <property type="match status" value="1"/>
</dbReference>
<evidence type="ECO:0000256" key="2">
    <source>
        <dbReference type="ARBA" id="ARBA00022679"/>
    </source>
</evidence>